<dbReference type="InterPro" id="IPR036866">
    <property type="entry name" value="RibonucZ/Hydroxyglut_hydro"/>
</dbReference>
<protein>
    <submittedName>
        <fullName evidence="2">MBL fold metallo-hydrolase</fullName>
    </submittedName>
</protein>
<evidence type="ECO:0000313" key="2">
    <source>
        <dbReference type="EMBL" id="MFC3267041.1"/>
    </source>
</evidence>
<dbReference type="InterPro" id="IPR001279">
    <property type="entry name" value="Metallo-B-lactamas"/>
</dbReference>
<dbReference type="SMART" id="SM00849">
    <property type="entry name" value="Lactamase_B"/>
    <property type="match status" value="1"/>
</dbReference>
<dbReference type="RefSeq" id="WP_376832226.1">
    <property type="nucleotide sequence ID" value="NZ_JBHLWR010000006.1"/>
</dbReference>
<feature type="domain" description="Metallo-beta-lactamase" evidence="1">
    <location>
        <begin position="43"/>
        <end position="260"/>
    </location>
</feature>
<accession>A0ABV7LGN9</accession>
<dbReference type="PANTHER" id="PTHR23131:SF4">
    <property type="entry name" value="METALLO-BETA-LACTAMASE SUPERFAMILY POTEIN"/>
    <property type="match status" value="1"/>
</dbReference>
<dbReference type="PANTHER" id="PTHR23131">
    <property type="entry name" value="ENDORIBONUCLEASE LACTB2"/>
    <property type="match status" value="1"/>
</dbReference>
<dbReference type="Proteomes" id="UP001595536">
    <property type="component" value="Unassembled WGS sequence"/>
</dbReference>
<dbReference type="Gene3D" id="1.10.10.10">
    <property type="entry name" value="Winged helix-like DNA-binding domain superfamily/Winged helix DNA-binding domain"/>
    <property type="match status" value="1"/>
</dbReference>
<gene>
    <name evidence="2" type="ORF">ACFOEX_11865</name>
</gene>
<dbReference type="SUPFAM" id="SSF56281">
    <property type="entry name" value="Metallo-hydrolase/oxidoreductase"/>
    <property type="match status" value="1"/>
</dbReference>
<dbReference type="EMBL" id="JBHRUV010000074">
    <property type="protein sequence ID" value="MFC3267041.1"/>
    <property type="molecule type" value="Genomic_DNA"/>
</dbReference>
<evidence type="ECO:0000313" key="3">
    <source>
        <dbReference type="Proteomes" id="UP001595536"/>
    </source>
</evidence>
<reference evidence="3" key="1">
    <citation type="journal article" date="2019" name="Int. J. Syst. Evol. Microbiol.">
        <title>The Global Catalogue of Microorganisms (GCM) 10K type strain sequencing project: providing services to taxonomists for standard genome sequencing and annotation.</title>
        <authorList>
            <consortium name="The Broad Institute Genomics Platform"/>
            <consortium name="The Broad Institute Genome Sequencing Center for Infectious Disease"/>
            <person name="Wu L."/>
            <person name="Ma J."/>
        </authorList>
    </citation>
    <scope>NUCLEOTIDE SEQUENCE [LARGE SCALE GENOMIC DNA]</scope>
    <source>
        <strain evidence="3">CCM 7941</strain>
    </source>
</reference>
<evidence type="ECO:0000259" key="1">
    <source>
        <dbReference type="SMART" id="SM00849"/>
    </source>
</evidence>
<dbReference type="InterPro" id="IPR050662">
    <property type="entry name" value="Sec-metab_biosynth-thioest"/>
</dbReference>
<dbReference type="Pfam" id="PF00753">
    <property type="entry name" value="Lactamase_B"/>
    <property type="match status" value="1"/>
</dbReference>
<sequence>MDLQQHEPLLTFPFREPPAPGEAVAVAPGLLWARFALPFALNHVNVYLIEDDGGWAAFDCGVANDATRAQWLRLLEGPLAGRPLTRLIVSHHHPDHIGLAGWLCERFGLRLLMTQSEYLEGRYIALNPDQTGKGPFRQFYLDHGLDDAATDVVVSQGHGYLRMVTPLPPTFRRLAAGETLRIGGRRFEIFTGGGHAAEQAMLYCREENLFLGADQVLAKITPNVSVWAMEPEGDPLGLYRRSLRELEAAIDADALVLPGHNLPFRGLHLRLRALDAHHEHRCDILLEACARRPCTVAELVPVMFPRELDPHQMSFAFSEALAHVNYLAERGQLRWVETEGARRLVRA</sequence>
<organism evidence="2 3">
    <name type="scientific">Camelimonas abortus</name>
    <dbReference type="NCBI Taxonomy" id="1017184"/>
    <lineage>
        <taxon>Bacteria</taxon>
        <taxon>Pseudomonadati</taxon>
        <taxon>Pseudomonadota</taxon>
        <taxon>Alphaproteobacteria</taxon>
        <taxon>Hyphomicrobiales</taxon>
        <taxon>Chelatococcaceae</taxon>
        <taxon>Camelimonas</taxon>
    </lineage>
</organism>
<dbReference type="Gene3D" id="3.60.15.10">
    <property type="entry name" value="Ribonuclease Z/Hydroxyacylglutathione hydrolase-like"/>
    <property type="match status" value="1"/>
</dbReference>
<proteinExistence type="predicted"/>
<dbReference type="Pfam" id="PF21221">
    <property type="entry name" value="B_lactamase-like_C"/>
    <property type="match status" value="1"/>
</dbReference>
<comment type="caution">
    <text evidence="2">The sequence shown here is derived from an EMBL/GenBank/DDBJ whole genome shotgun (WGS) entry which is preliminary data.</text>
</comment>
<dbReference type="InterPro" id="IPR048933">
    <property type="entry name" value="B_lactamase-like_C"/>
</dbReference>
<dbReference type="InterPro" id="IPR036388">
    <property type="entry name" value="WH-like_DNA-bd_sf"/>
</dbReference>
<keyword evidence="3" id="KW-1185">Reference proteome</keyword>
<name>A0ABV7LGN9_9HYPH</name>